<keyword evidence="5" id="KW-1185">Reference proteome</keyword>
<accession>A0ABY5VUE7</accession>
<protein>
    <submittedName>
        <fullName evidence="4">TIGR03943 family protein</fullName>
    </submittedName>
</protein>
<dbReference type="Pfam" id="PF21537">
    <property type="entry name" value="DUF1980_C"/>
    <property type="match status" value="1"/>
</dbReference>
<dbReference type="EMBL" id="CP073720">
    <property type="protein sequence ID" value="UWP81413.1"/>
    <property type="molecule type" value="Genomic_DNA"/>
</dbReference>
<dbReference type="InterPro" id="IPR015402">
    <property type="entry name" value="DUF1980"/>
</dbReference>
<keyword evidence="2" id="KW-1133">Transmembrane helix</keyword>
<dbReference type="InterPro" id="IPR052955">
    <property type="entry name" value="UPF0703_membrane_permease"/>
</dbReference>
<evidence type="ECO:0000259" key="3">
    <source>
        <dbReference type="Pfam" id="PF21537"/>
    </source>
</evidence>
<gene>
    <name evidence="4" type="ORF">Dfulv_40875</name>
</gene>
<reference evidence="4" key="1">
    <citation type="submission" date="2021-04" db="EMBL/GenBank/DDBJ databases">
        <authorList>
            <person name="Hartkoorn R.C."/>
            <person name="Beaudoing E."/>
            <person name="Hot D."/>
        </authorList>
    </citation>
    <scope>NUCLEOTIDE SEQUENCE</scope>
    <source>
        <strain evidence="4">NRRL B-16292</strain>
    </source>
</reference>
<keyword evidence="2" id="KW-0472">Membrane</keyword>
<dbReference type="Proteomes" id="UP001059617">
    <property type="component" value="Chromosome"/>
</dbReference>
<dbReference type="RefSeq" id="WP_259859177.1">
    <property type="nucleotide sequence ID" value="NZ_BAAAST010000002.1"/>
</dbReference>
<sequence length="254" mass="26648">MNRQAQAVVLLLVGGAVLRASLTGQYLNYVKPSLQPYLVLSGAILVLAGIFTLWFELRPRPAPAGKADGDGHGHDPHAGHSDDDGHGHGVGGPRVAWLLLAPVIGLLLVAPPALGSYAAGRSGSALVAKSDFAPLPAGDPVKLTMLDYASRAVFDQGVSLGERRVQLSGFAMHGPESSWLLARMMVSCCAADARPVKVALGGELPGGLAEEQWLQVTGKYSGREIKDTVNGETIPFIEVSEVTLIPVPAEQYES</sequence>
<dbReference type="PANTHER" id="PTHR40047">
    <property type="entry name" value="UPF0703 PROTEIN YCGQ"/>
    <property type="match status" value="1"/>
</dbReference>
<evidence type="ECO:0000256" key="1">
    <source>
        <dbReference type="SAM" id="MobiDB-lite"/>
    </source>
</evidence>
<feature type="compositionally biased region" description="Basic and acidic residues" evidence="1">
    <location>
        <begin position="67"/>
        <end position="86"/>
    </location>
</feature>
<dbReference type="PANTHER" id="PTHR40047:SF1">
    <property type="entry name" value="UPF0703 PROTEIN YCGQ"/>
    <property type="match status" value="1"/>
</dbReference>
<evidence type="ECO:0000256" key="2">
    <source>
        <dbReference type="SAM" id="Phobius"/>
    </source>
</evidence>
<organism evidence="4 5">
    <name type="scientific">Dactylosporangium fulvum</name>
    <dbReference type="NCBI Taxonomy" id="53359"/>
    <lineage>
        <taxon>Bacteria</taxon>
        <taxon>Bacillati</taxon>
        <taxon>Actinomycetota</taxon>
        <taxon>Actinomycetes</taxon>
        <taxon>Micromonosporales</taxon>
        <taxon>Micromonosporaceae</taxon>
        <taxon>Dactylosporangium</taxon>
    </lineage>
</organism>
<keyword evidence="2" id="KW-0812">Transmembrane</keyword>
<reference evidence="4" key="2">
    <citation type="submission" date="2022-09" db="EMBL/GenBank/DDBJ databases">
        <title>Biosynthetic gene clusters of Dactylosporangioum fulvum.</title>
        <authorList>
            <person name="Caradec T."/>
        </authorList>
    </citation>
    <scope>NUCLEOTIDE SEQUENCE</scope>
    <source>
        <strain evidence="4">NRRL B-16292</strain>
    </source>
</reference>
<evidence type="ECO:0000313" key="5">
    <source>
        <dbReference type="Proteomes" id="UP001059617"/>
    </source>
</evidence>
<dbReference type="InterPro" id="IPR048447">
    <property type="entry name" value="DUF1980_C"/>
</dbReference>
<feature type="region of interest" description="Disordered" evidence="1">
    <location>
        <begin position="64"/>
        <end position="86"/>
    </location>
</feature>
<evidence type="ECO:0000313" key="4">
    <source>
        <dbReference type="EMBL" id="UWP81413.1"/>
    </source>
</evidence>
<feature type="transmembrane region" description="Helical" evidence="2">
    <location>
        <begin position="95"/>
        <end position="114"/>
    </location>
</feature>
<proteinExistence type="predicted"/>
<dbReference type="NCBIfam" id="TIGR03943">
    <property type="entry name" value="TIGR03943 family putative permease subunit"/>
    <property type="match status" value="1"/>
</dbReference>
<feature type="domain" description="DUF1980" evidence="3">
    <location>
        <begin position="162"/>
        <end position="252"/>
    </location>
</feature>
<name>A0ABY5VUE7_9ACTN</name>
<feature type="transmembrane region" description="Helical" evidence="2">
    <location>
        <begin position="35"/>
        <end position="55"/>
    </location>
</feature>